<dbReference type="GO" id="GO:0030170">
    <property type="term" value="F:pyridoxal phosphate binding"/>
    <property type="evidence" value="ECO:0007669"/>
    <property type="project" value="InterPro"/>
</dbReference>
<dbReference type="InterPro" id="IPR015421">
    <property type="entry name" value="PyrdxlP-dep_Trfase_major"/>
</dbReference>
<dbReference type="SMART" id="SM00345">
    <property type="entry name" value="HTH_GNTR"/>
    <property type="match status" value="1"/>
</dbReference>
<dbReference type="SUPFAM" id="SSF46785">
    <property type="entry name" value="Winged helix' DNA-binding domain"/>
    <property type="match status" value="1"/>
</dbReference>
<dbReference type="Gene3D" id="3.90.1150.10">
    <property type="entry name" value="Aspartate Aminotransferase, domain 1"/>
    <property type="match status" value="1"/>
</dbReference>
<dbReference type="InterPro" id="IPR036388">
    <property type="entry name" value="WH-like_DNA-bd_sf"/>
</dbReference>
<accession>A0A171KS88</accession>
<evidence type="ECO:0000313" key="7">
    <source>
        <dbReference type="EMBL" id="KKO71755.1"/>
    </source>
</evidence>
<evidence type="ECO:0000256" key="5">
    <source>
        <dbReference type="ARBA" id="ARBA00023163"/>
    </source>
</evidence>
<dbReference type="Proteomes" id="UP000292039">
    <property type="component" value="Unassembled WGS sequence"/>
</dbReference>
<dbReference type="EMBL" id="SGWZ01000004">
    <property type="protein sequence ID" value="RZS67290.1"/>
    <property type="molecule type" value="Genomic_DNA"/>
</dbReference>
<dbReference type="AlphaFoldDB" id="A0A171KS88"/>
<dbReference type="InterPro" id="IPR015422">
    <property type="entry name" value="PyrdxlP-dep_Trfase_small"/>
</dbReference>
<name>A0A171KS88_9BURK</name>
<evidence type="ECO:0000313" key="8">
    <source>
        <dbReference type="EMBL" id="RZS67290.1"/>
    </source>
</evidence>
<keyword evidence="5" id="KW-0804">Transcription</keyword>
<evidence type="ECO:0000256" key="4">
    <source>
        <dbReference type="ARBA" id="ARBA00023125"/>
    </source>
</evidence>
<dbReference type="InterPro" id="IPR004839">
    <property type="entry name" value="Aminotransferase_I/II_large"/>
</dbReference>
<reference evidence="8 10" key="2">
    <citation type="submission" date="2019-02" db="EMBL/GenBank/DDBJ databases">
        <title>Genomic Encyclopedia of Type Strains, Phase IV (KMG-IV): sequencing the most valuable type-strain genomes for metagenomic binning, comparative biology and taxonomic classification.</title>
        <authorList>
            <person name="Goeker M."/>
        </authorList>
    </citation>
    <scope>NUCLEOTIDE SEQUENCE [LARGE SCALE GENOMIC DNA]</scope>
    <source>
        <strain evidence="8 10">DSM 16618</strain>
    </source>
</reference>
<sequence length="442" mass="45738">MTDYRTLADAIAADIASGCLPPGSRLLPQRDFADRHGIAASTASRVYAELARRGLTSGEIGRGTYVRPAWAAPHPALSEPGLASVDLEMNIPVLAQANTMLADATARILQAGLFGHALQAVGTAAKPQARRIAAAFLAQAHWQPQDDSIFFTGNGRQAIAAALRALAAPGGRIGVESLSYPGIRGLASQLGITLVPLAIDAQGLVPDAILQTHAATPLDGLYLQPSLHNPLGCHMDTARRQAVATVLASTGLPAIEDAIYRFLVDDLPLAAYAPEQVIYVDSFSKRIAPGLTLGFASAPPALAPRLAASIRAGGVAAAGFPLALGLQLMSDGSARQIAALKRADAAMRQEIARQALAGLAPAGDPRAYHLWLPLPAGWRAENLVAAAARQGIAIAPGSAFAIASGHSPNAVRLALSAPPPETLRQALTQLRQILDAGATEID</sequence>
<dbReference type="STRING" id="206506.AAV32_09190"/>
<dbReference type="PROSITE" id="PS50949">
    <property type="entry name" value="HTH_GNTR"/>
    <property type="match status" value="1"/>
</dbReference>
<keyword evidence="3" id="KW-0805">Transcription regulation</keyword>
<dbReference type="CDD" id="cd00609">
    <property type="entry name" value="AAT_like"/>
    <property type="match status" value="1"/>
</dbReference>
<keyword evidence="9" id="KW-1185">Reference proteome</keyword>
<evidence type="ECO:0000256" key="3">
    <source>
        <dbReference type="ARBA" id="ARBA00023015"/>
    </source>
</evidence>
<dbReference type="EMBL" id="LBNE01000005">
    <property type="protein sequence ID" value="KKO71755.1"/>
    <property type="molecule type" value="Genomic_DNA"/>
</dbReference>
<dbReference type="Gene3D" id="1.10.10.10">
    <property type="entry name" value="Winged helix-like DNA-binding domain superfamily/Winged helix DNA-binding domain"/>
    <property type="match status" value="1"/>
</dbReference>
<keyword evidence="2" id="KW-0663">Pyridoxal phosphate</keyword>
<dbReference type="InterPro" id="IPR036390">
    <property type="entry name" value="WH_DNA-bd_sf"/>
</dbReference>
<dbReference type="InterPro" id="IPR051446">
    <property type="entry name" value="HTH_trans_reg/aminotransferase"/>
</dbReference>
<evidence type="ECO:0000256" key="1">
    <source>
        <dbReference type="ARBA" id="ARBA00005384"/>
    </source>
</evidence>
<dbReference type="GO" id="GO:0003700">
    <property type="term" value="F:DNA-binding transcription factor activity"/>
    <property type="evidence" value="ECO:0007669"/>
    <property type="project" value="InterPro"/>
</dbReference>
<evidence type="ECO:0000259" key="6">
    <source>
        <dbReference type="PROSITE" id="PS50949"/>
    </source>
</evidence>
<dbReference type="SUPFAM" id="SSF53383">
    <property type="entry name" value="PLP-dependent transferases"/>
    <property type="match status" value="1"/>
</dbReference>
<evidence type="ECO:0000256" key="2">
    <source>
        <dbReference type="ARBA" id="ARBA00022898"/>
    </source>
</evidence>
<dbReference type="PANTHER" id="PTHR46577">
    <property type="entry name" value="HTH-TYPE TRANSCRIPTIONAL REGULATORY PROTEIN GABR"/>
    <property type="match status" value="1"/>
</dbReference>
<dbReference type="Gene3D" id="3.40.640.10">
    <property type="entry name" value="Type I PLP-dependent aspartate aminotransferase-like (Major domain)"/>
    <property type="match status" value="1"/>
</dbReference>
<dbReference type="PATRIC" id="fig|206506.3.peg.1968"/>
<dbReference type="PANTHER" id="PTHR46577:SF1">
    <property type="entry name" value="HTH-TYPE TRANSCRIPTIONAL REGULATORY PROTEIN GABR"/>
    <property type="match status" value="1"/>
</dbReference>
<dbReference type="GO" id="GO:0003677">
    <property type="term" value="F:DNA binding"/>
    <property type="evidence" value="ECO:0007669"/>
    <property type="project" value="UniProtKB-KW"/>
</dbReference>
<keyword evidence="4 8" id="KW-0238">DNA-binding</keyword>
<feature type="domain" description="HTH gntR-type" evidence="6">
    <location>
        <begin position="1"/>
        <end position="69"/>
    </location>
</feature>
<protein>
    <submittedName>
        <fullName evidence="8">DNA-binding transcriptional MocR family regulator</fullName>
    </submittedName>
    <submittedName>
        <fullName evidence="7">GntR family transcriptional regulator</fullName>
    </submittedName>
</protein>
<dbReference type="InterPro" id="IPR000524">
    <property type="entry name" value="Tscrpt_reg_HTH_GntR"/>
</dbReference>
<dbReference type="InterPro" id="IPR015424">
    <property type="entry name" value="PyrdxlP-dep_Trfase"/>
</dbReference>
<comment type="caution">
    <text evidence="7">The sequence shown here is derived from an EMBL/GenBank/DDBJ whole genome shotgun (WGS) entry which is preliminary data.</text>
</comment>
<dbReference type="Pfam" id="PF00155">
    <property type="entry name" value="Aminotran_1_2"/>
    <property type="match status" value="1"/>
</dbReference>
<gene>
    <name evidence="7" type="ORF">AAV32_09190</name>
    <name evidence="8" type="ORF">EV679_2503</name>
</gene>
<dbReference type="RefSeq" id="WP_068370639.1">
    <property type="nucleotide sequence ID" value="NZ_CBCSEB010000008.1"/>
</dbReference>
<organism evidence="7 9">
    <name type="scientific">Kerstersia gyiorum</name>
    <dbReference type="NCBI Taxonomy" id="206506"/>
    <lineage>
        <taxon>Bacteria</taxon>
        <taxon>Pseudomonadati</taxon>
        <taxon>Pseudomonadota</taxon>
        <taxon>Betaproteobacteria</taxon>
        <taxon>Burkholderiales</taxon>
        <taxon>Alcaligenaceae</taxon>
        <taxon>Kerstersia</taxon>
    </lineage>
</organism>
<dbReference type="Proteomes" id="UP000078084">
    <property type="component" value="Unassembled WGS sequence"/>
</dbReference>
<reference evidence="7 9" key="1">
    <citation type="submission" date="2015-04" db="EMBL/GenBank/DDBJ databases">
        <title>Genome sequence of Kerstersia gyiorum CG1.</title>
        <authorList>
            <person name="Greninger A.L."/>
            <person name="Kozyreva V."/>
            <person name="Chaturvedi V."/>
        </authorList>
    </citation>
    <scope>NUCLEOTIDE SEQUENCE [LARGE SCALE GENOMIC DNA]</scope>
    <source>
        <strain evidence="7 9">CG1</strain>
    </source>
</reference>
<proteinExistence type="inferred from homology"/>
<comment type="similarity">
    <text evidence="1">In the C-terminal section; belongs to the class-I pyridoxal-phosphate-dependent aminotransferase family.</text>
</comment>
<evidence type="ECO:0000313" key="9">
    <source>
        <dbReference type="Proteomes" id="UP000078084"/>
    </source>
</evidence>
<evidence type="ECO:0000313" key="10">
    <source>
        <dbReference type="Proteomes" id="UP000292039"/>
    </source>
</evidence>